<gene>
    <name evidence="2" type="ORF">GCM10009836_40210</name>
</gene>
<sequence>MQLESVDYVDTFIAVSEDCPVPEGTVPPDARPTIASLSFRMLAGRPYELTSGDVLFGVHAERRGIPEEERAAARAEFFAKPQPCLRASDLGRRYGWGLHADGAGRLALVGAGTPEYAEFAEGRFPTTGGERGTVRRAMRRARKK</sequence>
<dbReference type="RefSeq" id="WP_344419073.1">
    <property type="nucleotide sequence ID" value="NZ_BAAAQK010000012.1"/>
</dbReference>
<dbReference type="Proteomes" id="UP001500449">
    <property type="component" value="Unassembled WGS sequence"/>
</dbReference>
<evidence type="ECO:0000313" key="3">
    <source>
        <dbReference type="Proteomes" id="UP001500449"/>
    </source>
</evidence>
<proteinExistence type="predicted"/>
<accession>A0ABN2N7V7</accession>
<organism evidence="2 3">
    <name type="scientific">Pseudonocardia ailaonensis</name>
    <dbReference type="NCBI Taxonomy" id="367279"/>
    <lineage>
        <taxon>Bacteria</taxon>
        <taxon>Bacillati</taxon>
        <taxon>Actinomycetota</taxon>
        <taxon>Actinomycetes</taxon>
        <taxon>Pseudonocardiales</taxon>
        <taxon>Pseudonocardiaceae</taxon>
        <taxon>Pseudonocardia</taxon>
    </lineage>
</organism>
<name>A0ABN2N7V7_9PSEU</name>
<dbReference type="EMBL" id="BAAAQK010000012">
    <property type="protein sequence ID" value="GAA1856015.1"/>
    <property type="molecule type" value="Genomic_DNA"/>
</dbReference>
<reference evidence="2 3" key="1">
    <citation type="journal article" date="2019" name="Int. J. Syst. Evol. Microbiol.">
        <title>The Global Catalogue of Microorganisms (GCM) 10K type strain sequencing project: providing services to taxonomists for standard genome sequencing and annotation.</title>
        <authorList>
            <consortium name="The Broad Institute Genomics Platform"/>
            <consortium name="The Broad Institute Genome Sequencing Center for Infectious Disease"/>
            <person name="Wu L."/>
            <person name="Ma J."/>
        </authorList>
    </citation>
    <scope>NUCLEOTIDE SEQUENCE [LARGE SCALE GENOMIC DNA]</scope>
    <source>
        <strain evidence="2 3">JCM 16009</strain>
    </source>
</reference>
<comment type="caution">
    <text evidence="2">The sequence shown here is derived from an EMBL/GenBank/DDBJ whole genome shotgun (WGS) entry which is preliminary data.</text>
</comment>
<feature type="compositionally biased region" description="Basic residues" evidence="1">
    <location>
        <begin position="134"/>
        <end position="144"/>
    </location>
</feature>
<dbReference type="Pfam" id="PF19654">
    <property type="entry name" value="DUF6157"/>
    <property type="match status" value="1"/>
</dbReference>
<keyword evidence="3" id="KW-1185">Reference proteome</keyword>
<evidence type="ECO:0000313" key="2">
    <source>
        <dbReference type="EMBL" id="GAA1856015.1"/>
    </source>
</evidence>
<feature type="region of interest" description="Disordered" evidence="1">
    <location>
        <begin position="122"/>
        <end position="144"/>
    </location>
</feature>
<dbReference type="InterPro" id="IPR046155">
    <property type="entry name" value="DUF6157"/>
</dbReference>
<protein>
    <submittedName>
        <fullName evidence="2">DUF6157 family protein</fullName>
    </submittedName>
</protein>
<evidence type="ECO:0000256" key="1">
    <source>
        <dbReference type="SAM" id="MobiDB-lite"/>
    </source>
</evidence>